<proteinExistence type="inferred from homology"/>
<evidence type="ECO:0000256" key="6">
    <source>
        <dbReference type="ARBA" id="ARBA00022786"/>
    </source>
</evidence>
<feature type="compositionally biased region" description="Polar residues" evidence="9">
    <location>
        <begin position="516"/>
        <end position="543"/>
    </location>
</feature>
<feature type="compositionally biased region" description="Low complexity" evidence="9">
    <location>
        <begin position="696"/>
        <end position="715"/>
    </location>
</feature>
<feature type="compositionally biased region" description="Acidic residues" evidence="9">
    <location>
        <begin position="550"/>
        <end position="559"/>
    </location>
</feature>
<evidence type="ECO:0000259" key="10">
    <source>
        <dbReference type="PROSITE" id="PS51044"/>
    </source>
</evidence>
<dbReference type="Pfam" id="PF02891">
    <property type="entry name" value="zf-MIZ"/>
    <property type="match status" value="1"/>
</dbReference>
<evidence type="ECO:0000259" key="11">
    <source>
        <dbReference type="PROSITE" id="PS51466"/>
    </source>
</evidence>
<reference evidence="13" key="1">
    <citation type="journal article" date="2014" name="Proc. Natl. Acad. Sci. U.S.A.">
        <title>Extensive sampling of basidiomycete genomes demonstrates inadequacy of the white-rot/brown-rot paradigm for wood decay fungi.</title>
        <authorList>
            <person name="Riley R."/>
            <person name="Salamov A.A."/>
            <person name="Brown D.W."/>
            <person name="Nagy L.G."/>
            <person name="Floudas D."/>
            <person name="Held B.W."/>
            <person name="Levasseur A."/>
            <person name="Lombard V."/>
            <person name="Morin E."/>
            <person name="Otillar R."/>
            <person name="Lindquist E.A."/>
            <person name="Sun H."/>
            <person name="LaButti K.M."/>
            <person name="Schmutz J."/>
            <person name="Jabbour D."/>
            <person name="Luo H."/>
            <person name="Baker S.E."/>
            <person name="Pisabarro A.G."/>
            <person name="Walton J.D."/>
            <person name="Blanchette R.A."/>
            <person name="Henrissat B."/>
            <person name="Martin F."/>
            <person name="Cullen D."/>
            <person name="Hibbett D.S."/>
            <person name="Grigoriev I.V."/>
        </authorList>
    </citation>
    <scope>NUCLEOTIDE SEQUENCE [LARGE SCALE GENOMIC DNA]</scope>
    <source>
        <strain evidence="13">MUCL 33604</strain>
    </source>
</reference>
<keyword evidence="4" id="KW-0479">Metal-binding</keyword>
<dbReference type="InterPro" id="IPR004181">
    <property type="entry name" value="Znf_MIZ"/>
</dbReference>
<feature type="compositionally biased region" description="Polar residues" evidence="9">
    <location>
        <begin position="685"/>
        <end position="695"/>
    </location>
</feature>
<keyword evidence="6" id="KW-0833">Ubl conjugation pathway</keyword>
<dbReference type="CDD" id="cd16792">
    <property type="entry name" value="SP-RING_Siz-like"/>
    <property type="match status" value="1"/>
</dbReference>
<dbReference type="PANTHER" id="PTHR10782">
    <property type="entry name" value="ZINC FINGER MIZ DOMAIN-CONTAINING PROTEIN"/>
    <property type="match status" value="1"/>
</dbReference>
<dbReference type="InterPro" id="IPR031141">
    <property type="entry name" value="SIZ1/2_SP-RING"/>
</dbReference>
<evidence type="ECO:0000256" key="2">
    <source>
        <dbReference type="ARBA" id="ARBA00005383"/>
    </source>
</evidence>
<dbReference type="GO" id="GO:0016925">
    <property type="term" value="P:protein sumoylation"/>
    <property type="evidence" value="ECO:0007669"/>
    <property type="project" value="UniProtKB-UniPathway"/>
</dbReference>
<keyword evidence="3" id="KW-0808">Transferase</keyword>
<evidence type="ECO:0000256" key="9">
    <source>
        <dbReference type="SAM" id="MobiDB-lite"/>
    </source>
</evidence>
<evidence type="ECO:0000256" key="7">
    <source>
        <dbReference type="ARBA" id="ARBA00022833"/>
    </source>
</evidence>
<organism evidence="12 13">
    <name type="scientific">Jaapia argillacea MUCL 33604</name>
    <dbReference type="NCBI Taxonomy" id="933084"/>
    <lineage>
        <taxon>Eukaryota</taxon>
        <taxon>Fungi</taxon>
        <taxon>Dikarya</taxon>
        <taxon>Basidiomycota</taxon>
        <taxon>Agaricomycotina</taxon>
        <taxon>Agaricomycetes</taxon>
        <taxon>Agaricomycetidae</taxon>
        <taxon>Jaapiales</taxon>
        <taxon>Jaapiaceae</taxon>
        <taxon>Jaapia</taxon>
    </lineage>
</organism>
<evidence type="ECO:0000256" key="5">
    <source>
        <dbReference type="ARBA" id="ARBA00022771"/>
    </source>
</evidence>
<dbReference type="OrthoDB" id="28127at2759"/>
<dbReference type="Pfam" id="PF14324">
    <property type="entry name" value="PINIT"/>
    <property type="match status" value="1"/>
</dbReference>
<feature type="compositionally biased region" description="Pro residues" evidence="9">
    <location>
        <begin position="135"/>
        <end position="155"/>
    </location>
</feature>
<evidence type="ECO:0000256" key="1">
    <source>
        <dbReference type="ARBA" id="ARBA00004718"/>
    </source>
</evidence>
<gene>
    <name evidence="12" type="ORF">JAAARDRAFT_29547</name>
</gene>
<feature type="region of interest" description="Disordered" evidence="9">
    <location>
        <begin position="129"/>
        <end position="155"/>
    </location>
</feature>
<dbReference type="FunCoup" id="A0A067Q905">
    <property type="interactions" value="251"/>
</dbReference>
<evidence type="ECO:0000313" key="12">
    <source>
        <dbReference type="EMBL" id="KDQ63528.1"/>
    </source>
</evidence>
<dbReference type="InterPro" id="IPR013083">
    <property type="entry name" value="Znf_RING/FYVE/PHD"/>
</dbReference>
<keyword evidence="13" id="KW-1185">Reference proteome</keyword>
<protein>
    <recommendedName>
        <fullName evidence="14">SP-RING-type domain-containing protein</fullName>
    </recommendedName>
</protein>
<dbReference type="GO" id="GO:0000785">
    <property type="term" value="C:chromatin"/>
    <property type="evidence" value="ECO:0007669"/>
    <property type="project" value="TreeGrafter"/>
</dbReference>
<feature type="compositionally biased region" description="Low complexity" evidence="9">
    <location>
        <begin position="609"/>
        <end position="622"/>
    </location>
</feature>
<sequence length="715" mass="77632">MASSDPWQDYDGLKHGVKQNTVDRLKQIIAGLNEECSTLLSKGGKKQDLIDRIVQQLEYWRRSNSSLLWMRAKAVLYQVRNSGMYTASKMPADGTSYTAAAVAHNPYASSSSSRPNGYHPVPGAIPGSVGRYDPYAPPRKPSGPPASALPPPPKPTIRFKPSPFFRIDQAVSPIIECPESTGSMDRRQGSLAFSLNADQVAKLTSPGSKYQLRLYCTSSQFHSQSAFRPMTGLCPIEFPPTCEIRLNTVQLTASVKGLKKKPGTAPPPDLGKTVRTTVGGQNRIEMVYVNSQQGAPPKKYYLVVNLVETTSVEQLVDKLKKGKYKSSSEIMTKRNAVSTDDDDIVAESQKMTLKCPLSYTRISTPCRSDLCVHIQCFDATSFFSVMEQTTTWQCPVCEKVLNTDDLIVDGYFDEILKATSEDVDDVIVESDGQWHTTDNKFASAQWKALHPPVSPANSSRKPGRKDPPSRSPSKPVINGASTEPGGKGKGKAVDEIYILDSDDEDDDRVKRELSPSGGSSTQNSYYQSQATLPPQSRAQSQADNVIDLTLDSEDSDDEPAPYVPPTVMRKDKRKAPDDDPISPTEPIWKKSRPDVTARSNGLNGNGHINGASLSSSSAVASNNGGGSGYSLMTGILSSLVQRPSATSPGPQPAPPAPSRYPTLNNAAPSTSVYQYMPPLSPSLPHRSTPSQNHYTSSMPNSSYPRSSSSSRWPSS</sequence>
<feature type="compositionally biased region" description="Polar residues" evidence="9">
    <location>
        <begin position="662"/>
        <end position="673"/>
    </location>
</feature>
<dbReference type="InterPro" id="IPR023321">
    <property type="entry name" value="PINIT"/>
</dbReference>
<dbReference type="AlphaFoldDB" id="A0A067Q905"/>
<feature type="region of interest" description="Disordered" evidence="9">
    <location>
        <begin position="450"/>
        <end position="715"/>
    </location>
</feature>
<keyword evidence="5 8" id="KW-0863">Zinc-finger</keyword>
<feature type="domain" description="PINIT" evidence="11">
    <location>
        <begin position="145"/>
        <end position="310"/>
    </location>
</feature>
<dbReference type="PANTHER" id="PTHR10782:SF4">
    <property type="entry name" value="TONALLI, ISOFORM E"/>
    <property type="match status" value="1"/>
</dbReference>
<dbReference type="EMBL" id="KL197710">
    <property type="protein sequence ID" value="KDQ63528.1"/>
    <property type="molecule type" value="Genomic_DNA"/>
</dbReference>
<dbReference type="Proteomes" id="UP000027265">
    <property type="component" value="Unassembled WGS sequence"/>
</dbReference>
<name>A0A067Q905_9AGAM</name>
<accession>A0A067Q905</accession>
<evidence type="ECO:0008006" key="14">
    <source>
        <dbReference type="Google" id="ProtNLM"/>
    </source>
</evidence>
<evidence type="ECO:0000256" key="3">
    <source>
        <dbReference type="ARBA" id="ARBA00022679"/>
    </source>
</evidence>
<dbReference type="Gene3D" id="2.60.120.780">
    <property type="entry name" value="PINIT domain"/>
    <property type="match status" value="1"/>
</dbReference>
<evidence type="ECO:0000313" key="13">
    <source>
        <dbReference type="Proteomes" id="UP000027265"/>
    </source>
</evidence>
<dbReference type="GO" id="GO:0008270">
    <property type="term" value="F:zinc ion binding"/>
    <property type="evidence" value="ECO:0007669"/>
    <property type="project" value="UniProtKB-KW"/>
</dbReference>
<feature type="domain" description="SP-RING-type" evidence="10">
    <location>
        <begin position="340"/>
        <end position="425"/>
    </location>
</feature>
<dbReference type="STRING" id="933084.A0A067Q905"/>
<keyword evidence="7" id="KW-0862">Zinc</keyword>
<comment type="pathway">
    <text evidence="1">Protein modification; protein sumoylation.</text>
</comment>
<dbReference type="HOGENOM" id="CLU_020537_0_0_1"/>
<dbReference type="InParanoid" id="A0A067Q905"/>
<dbReference type="PROSITE" id="PS51466">
    <property type="entry name" value="PINIT"/>
    <property type="match status" value="1"/>
</dbReference>
<dbReference type="InterPro" id="IPR038654">
    <property type="entry name" value="PINIT_sf"/>
</dbReference>
<evidence type="ECO:0000256" key="8">
    <source>
        <dbReference type="PROSITE-ProRule" id="PRU00452"/>
    </source>
</evidence>
<dbReference type="Gene3D" id="3.30.40.10">
    <property type="entry name" value="Zinc/RING finger domain, C3HC4 (zinc finger)"/>
    <property type="match status" value="1"/>
</dbReference>
<feature type="compositionally biased region" description="Pro residues" evidence="9">
    <location>
        <begin position="649"/>
        <end position="658"/>
    </location>
</feature>
<comment type="similarity">
    <text evidence="2">Belongs to the PIAS family.</text>
</comment>
<dbReference type="UniPathway" id="UPA00886"/>
<dbReference type="PROSITE" id="PS51044">
    <property type="entry name" value="ZF_SP_RING"/>
    <property type="match status" value="1"/>
</dbReference>
<evidence type="ECO:0000256" key="4">
    <source>
        <dbReference type="ARBA" id="ARBA00022723"/>
    </source>
</evidence>
<dbReference type="GO" id="GO:0061665">
    <property type="term" value="F:SUMO ligase activity"/>
    <property type="evidence" value="ECO:0007669"/>
    <property type="project" value="TreeGrafter"/>
</dbReference>